<dbReference type="PROSITE" id="PS50983">
    <property type="entry name" value="FE_B12_PBP"/>
    <property type="match status" value="1"/>
</dbReference>
<feature type="compositionally biased region" description="Low complexity" evidence="5">
    <location>
        <begin position="53"/>
        <end position="72"/>
    </location>
</feature>
<dbReference type="Pfam" id="PF01497">
    <property type="entry name" value="Peripla_BP_2"/>
    <property type="match status" value="1"/>
</dbReference>
<accession>A0A1I2F4B5</accession>
<keyword evidence="3" id="KW-0813">Transport</keyword>
<dbReference type="PANTHER" id="PTHR30532:SF26">
    <property type="entry name" value="IRON(3+)-HYDROXAMATE-BINDING PROTEIN FHUD"/>
    <property type="match status" value="1"/>
</dbReference>
<keyword evidence="9" id="KW-1185">Reference proteome</keyword>
<organism evidence="8 9">
    <name type="scientific">Paenibacillus algorifonticola</name>
    <dbReference type="NCBI Taxonomy" id="684063"/>
    <lineage>
        <taxon>Bacteria</taxon>
        <taxon>Bacillati</taxon>
        <taxon>Bacillota</taxon>
        <taxon>Bacilli</taxon>
        <taxon>Bacillales</taxon>
        <taxon>Paenibacillaceae</taxon>
        <taxon>Paenibacillus</taxon>
    </lineage>
</organism>
<dbReference type="PANTHER" id="PTHR30532">
    <property type="entry name" value="IRON III DICITRATE-BINDING PERIPLASMIC PROTEIN"/>
    <property type="match status" value="1"/>
</dbReference>
<feature type="domain" description="Fe/B12 periplasmic-binding" evidence="7">
    <location>
        <begin position="91"/>
        <end position="346"/>
    </location>
</feature>
<dbReference type="AlphaFoldDB" id="A0A1I2F4B5"/>
<dbReference type="SUPFAM" id="SSF53807">
    <property type="entry name" value="Helical backbone' metal receptor"/>
    <property type="match status" value="1"/>
</dbReference>
<evidence type="ECO:0000256" key="3">
    <source>
        <dbReference type="ARBA" id="ARBA00022448"/>
    </source>
</evidence>
<dbReference type="Proteomes" id="UP000183410">
    <property type="component" value="Unassembled WGS sequence"/>
</dbReference>
<feature type="chain" id="PRO_5039034364" evidence="6">
    <location>
        <begin position="31"/>
        <end position="346"/>
    </location>
</feature>
<keyword evidence="4 6" id="KW-0732">Signal</keyword>
<gene>
    <name evidence="8" type="ORF">SAMN04487969_1114</name>
</gene>
<dbReference type="RefSeq" id="WP_414811976.1">
    <property type="nucleotide sequence ID" value="NZ_FONN01000011.1"/>
</dbReference>
<dbReference type="InterPro" id="IPR002491">
    <property type="entry name" value="ABC_transptr_periplasmic_BD"/>
</dbReference>
<dbReference type="Gene3D" id="3.40.50.1980">
    <property type="entry name" value="Nitrogenase molybdenum iron protein domain"/>
    <property type="match status" value="2"/>
</dbReference>
<evidence type="ECO:0000313" key="9">
    <source>
        <dbReference type="Proteomes" id="UP000183410"/>
    </source>
</evidence>
<feature type="signal peptide" evidence="6">
    <location>
        <begin position="1"/>
        <end position="30"/>
    </location>
</feature>
<dbReference type="GO" id="GO:1901678">
    <property type="term" value="P:iron coordination entity transport"/>
    <property type="evidence" value="ECO:0007669"/>
    <property type="project" value="UniProtKB-ARBA"/>
</dbReference>
<evidence type="ECO:0000259" key="7">
    <source>
        <dbReference type="PROSITE" id="PS50983"/>
    </source>
</evidence>
<comment type="similarity">
    <text evidence="2">Belongs to the bacterial solute-binding protein 8 family.</text>
</comment>
<dbReference type="InterPro" id="IPR051313">
    <property type="entry name" value="Bact_iron-sidero_bind"/>
</dbReference>
<feature type="region of interest" description="Disordered" evidence="5">
    <location>
        <begin position="35"/>
        <end position="73"/>
    </location>
</feature>
<sequence length="346" mass="37594">MFLKNQSQNHKRSMASMLAMLLLCVSIFTACGSAESSETGKTNTESEATAQPSSEASNAGAGEATPEATADPNAVKTISTVKGDIEIPAQPKRIVAEEYLGSLIALGVVPIGAPGLTLQNYYFKEALTGVEDTGEYGKPSAEKIAALAPDLIITGNGESYELLSKIAPTLFIPYGDLKNAHEELTYFGDVLGKEQEAKTWLEEFDRRIAEAKAKVDAAIPADATFSIFEHTEKSTYAYGDNFGRGGQPVYQALGRKPPTDVAEVIMEKQWAELSAEIVPQYAGDYIVMTSNDWTLADFQADPIWSNLPAVKNGKLYVWPEERSWYYDPLAVLAQTEELADWLAKGN</sequence>
<feature type="compositionally biased region" description="Polar residues" evidence="5">
    <location>
        <begin position="35"/>
        <end position="52"/>
    </location>
</feature>
<dbReference type="GO" id="GO:0030288">
    <property type="term" value="C:outer membrane-bounded periplasmic space"/>
    <property type="evidence" value="ECO:0007669"/>
    <property type="project" value="TreeGrafter"/>
</dbReference>
<evidence type="ECO:0000256" key="1">
    <source>
        <dbReference type="ARBA" id="ARBA00004196"/>
    </source>
</evidence>
<comment type="subcellular location">
    <subcellularLocation>
        <location evidence="1">Cell envelope</location>
    </subcellularLocation>
</comment>
<evidence type="ECO:0000256" key="4">
    <source>
        <dbReference type="ARBA" id="ARBA00022729"/>
    </source>
</evidence>
<reference evidence="9" key="1">
    <citation type="submission" date="2016-10" db="EMBL/GenBank/DDBJ databases">
        <authorList>
            <person name="Varghese N."/>
            <person name="Submissions S."/>
        </authorList>
    </citation>
    <scope>NUCLEOTIDE SEQUENCE [LARGE SCALE GENOMIC DNA]</scope>
    <source>
        <strain evidence="9">CGMCC 1.10223</strain>
    </source>
</reference>
<proteinExistence type="inferred from homology"/>
<evidence type="ECO:0000256" key="6">
    <source>
        <dbReference type="SAM" id="SignalP"/>
    </source>
</evidence>
<evidence type="ECO:0000256" key="5">
    <source>
        <dbReference type="SAM" id="MobiDB-lite"/>
    </source>
</evidence>
<dbReference type="PROSITE" id="PS51257">
    <property type="entry name" value="PROKAR_LIPOPROTEIN"/>
    <property type="match status" value="1"/>
</dbReference>
<evidence type="ECO:0000256" key="2">
    <source>
        <dbReference type="ARBA" id="ARBA00008814"/>
    </source>
</evidence>
<protein>
    <submittedName>
        <fullName evidence="8">Iron complex transport system substrate-binding protein</fullName>
    </submittedName>
</protein>
<evidence type="ECO:0000313" key="8">
    <source>
        <dbReference type="EMBL" id="SFE99823.1"/>
    </source>
</evidence>
<dbReference type="EMBL" id="FONN01000011">
    <property type="protein sequence ID" value="SFE99823.1"/>
    <property type="molecule type" value="Genomic_DNA"/>
</dbReference>
<name>A0A1I2F4B5_9BACL</name>